<organism evidence="2 3">
    <name type="scientific">Rotaria sordida</name>
    <dbReference type="NCBI Taxonomy" id="392033"/>
    <lineage>
        <taxon>Eukaryota</taxon>
        <taxon>Metazoa</taxon>
        <taxon>Spiralia</taxon>
        <taxon>Gnathifera</taxon>
        <taxon>Rotifera</taxon>
        <taxon>Eurotatoria</taxon>
        <taxon>Bdelloidea</taxon>
        <taxon>Philodinida</taxon>
        <taxon>Philodinidae</taxon>
        <taxon>Rotaria</taxon>
    </lineage>
</organism>
<dbReference type="EMBL" id="CAJNOO010016013">
    <property type="protein sequence ID" value="CAF1520104.1"/>
    <property type="molecule type" value="Genomic_DNA"/>
</dbReference>
<dbReference type="AlphaFoldDB" id="A0A815UFP2"/>
<gene>
    <name evidence="2" type="ORF">RFH988_LOCUS39287</name>
</gene>
<feature type="non-terminal residue" evidence="2">
    <location>
        <position position="54"/>
    </location>
</feature>
<accession>A0A815UFP2</accession>
<reference evidence="2" key="1">
    <citation type="submission" date="2021-02" db="EMBL/GenBank/DDBJ databases">
        <authorList>
            <person name="Nowell W R."/>
        </authorList>
    </citation>
    <scope>NUCLEOTIDE SEQUENCE</scope>
</reference>
<proteinExistence type="predicted"/>
<sequence>AIAAQPQQPQPQQLQPQQQQPLNDRLITCLEQFMNVMGKIDEDMKQIGENMKQI</sequence>
<protein>
    <submittedName>
        <fullName evidence="2">Uncharacterized protein</fullName>
    </submittedName>
</protein>
<feature type="region of interest" description="Disordered" evidence="1">
    <location>
        <begin position="1"/>
        <end position="21"/>
    </location>
</feature>
<comment type="caution">
    <text evidence="2">The sequence shown here is derived from an EMBL/GenBank/DDBJ whole genome shotgun (WGS) entry which is preliminary data.</text>
</comment>
<evidence type="ECO:0000313" key="3">
    <source>
        <dbReference type="Proteomes" id="UP000663882"/>
    </source>
</evidence>
<feature type="non-terminal residue" evidence="2">
    <location>
        <position position="1"/>
    </location>
</feature>
<dbReference type="Proteomes" id="UP000663882">
    <property type="component" value="Unassembled WGS sequence"/>
</dbReference>
<evidence type="ECO:0000256" key="1">
    <source>
        <dbReference type="SAM" id="MobiDB-lite"/>
    </source>
</evidence>
<name>A0A815UFP2_9BILA</name>
<evidence type="ECO:0000313" key="2">
    <source>
        <dbReference type="EMBL" id="CAF1520104.1"/>
    </source>
</evidence>